<accession>A0A1I8GDM2</accession>
<dbReference type="PRINTS" id="PR00259">
    <property type="entry name" value="TMFOUR"/>
</dbReference>
<dbReference type="GO" id="GO:0005886">
    <property type="term" value="C:plasma membrane"/>
    <property type="evidence" value="ECO:0007669"/>
    <property type="project" value="TreeGrafter"/>
</dbReference>
<dbReference type="InterPro" id="IPR018499">
    <property type="entry name" value="Tetraspanin/Peripherin"/>
</dbReference>
<feature type="transmembrane region" description="Helical" evidence="5">
    <location>
        <begin position="176"/>
        <end position="200"/>
    </location>
</feature>
<evidence type="ECO:0000256" key="3">
    <source>
        <dbReference type="ARBA" id="ARBA00022989"/>
    </source>
</evidence>
<comment type="subcellular location">
    <subcellularLocation>
        <location evidence="1">Membrane</location>
        <topology evidence="1">Multi-pass membrane protein</topology>
    </subcellularLocation>
</comment>
<sequence>IANSPSNPRGRSVCYLRPRRLTLPQHHQFYPSSCINLIARQATAPFSGPKFWNQQSGLCEQIFSIFLSRKKATMGCSASFAKLILFIFNVAFFLFGVASLAVGIWVTASKDELFRFINLLDGQISAGDGKEQIDTVANQSGLIVIAAYVLIGVGVFTLLVGFCGCCGAIKESTCLLYTYAALIGIVLTIEIVTAILAAVFQNRIRGTAEKALFDLQNNYFVSIPTYEATKAKTTGNDAAKAAVTYLLNLAQISFDCCGAQQVNDIKNSSSWLGSDLKFKGRTLVNPMTCCQLKSSSLKTEIKSPAFNWTNFDSYLQDSNCPFTANSPALNQKTCYQGLLDYINKYSLPLIGVCVAIGLIELVGILLACCLANALKNDNAYKS</sequence>
<evidence type="ECO:0000256" key="2">
    <source>
        <dbReference type="ARBA" id="ARBA00022692"/>
    </source>
</evidence>
<feature type="transmembrane region" description="Helical" evidence="5">
    <location>
        <begin position="349"/>
        <end position="374"/>
    </location>
</feature>
<dbReference type="PANTHER" id="PTHR19282:SF544">
    <property type="entry name" value="TETRASPANIN"/>
    <property type="match status" value="1"/>
</dbReference>
<keyword evidence="4 5" id="KW-0472">Membrane</keyword>
<dbReference type="AlphaFoldDB" id="A0A1I8GDM2"/>
<reference evidence="7" key="1">
    <citation type="submission" date="2016-11" db="UniProtKB">
        <authorList>
            <consortium name="WormBaseParasite"/>
        </authorList>
    </citation>
    <scope>IDENTIFICATION</scope>
</reference>
<organism evidence="6 7">
    <name type="scientific">Macrostomum lignano</name>
    <dbReference type="NCBI Taxonomy" id="282301"/>
    <lineage>
        <taxon>Eukaryota</taxon>
        <taxon>Metazoa</taxon>
        <taxon>Spiralia</taxon>
        <taxon>Lophotrochozoa</taxon>
        <taxon>Platyhelminthes</taxon>
        <taxon>Rhabditophora</taxon>
        <taxon>Macrostomorpha</taxon>
        <taxon>Macrostomida</taxon>
        <taxon>Macrostomidae</taxon>
        <taxon>Macrostomum</taxon>
    </lineage>
</organism>
<dbReference type="PANTHER" id="PTHR19282">
    <property type="entry name" value="TETRASPANIN"/>
    <property type="match status" value="1"/>
</dbReference>
<evidence type="ECO:0000313" key="6">
    <source>
        <dbReference type="Proteomes" id="UP000095280"/>
    </source>
</evidence>
<protein>
    <submittedName>
        <fullName evidence="7">Tetraspanin</fullName>
    </submittedName>
</protein>
<feature type="transmembrane region" description="Helical" evidence="5">
    <location>
        <begin position="83"/>
        <end position="106"/>
    </location>
</feature>
<keyword evidence="6" id="KW-1185">Reference proteome</keyword>
<feature type="transmembrane region" description="Helical" evidence="5">
    <location>
        <begin position="142"/>
        <end position="169"/>
    </location>
</feature>
<keyword evidence="2 5" id="KW-0812">Transmembrane</keyword>
<name>A0A1I8GDM2_9PLAT</name>
<dbReference type="Pfam" id="PF00335">
    <property type="entry name" value="Tetraspanin"/>
    <property type="match status" value="1"/>
</dbReference>
<evidence type="ECO:0000313" key="7">
    <source>
        <dbReference type="WBParaSite" id="maker-uti_cns_0001596-snap-gene-0.6-mRNA-1"/>
    </source>
</evidence>
<keyword evidence="3 5" id="KW-1133">Transmembrane helix</keyword>
<dbReference type="WBParaSite" id="maker-uti_cns_0001596-snap-gene-0.6-mRNA-1">
    <property type="protein sequence ID" value="maker-uti_cns_0001596-snap-gene-0.6-mRNA-1"/>
    <property type="gene ID" value="maker-uti_cns_0001596-snap-gene-0.6"/>
</dbReference>
<evidence type="ECO:0000256" key="5">
    <source>
        <dbReference type="SAM" id="Phobius"/>
    </source>
</evidence>
<evidence type="ECO:0000256" key="4">
    <source>
        <dbReference type="ARBA" id="ARBA00023136"/>
    </source>
</evidence>
<evidence type="ECO:0000256" key="1">
    <source>
        <dbReference type="ARBA" id="ARBA00004141"/>
    </source>
</evidence>
<proteinExistence type="predicted"/>
<dbReference type="Proteomes" id="UP000095280">
    <property type="component" value="Unplaced"/>
</dbReference>